<evidence type="ECO:0000259" key="3">
    <source>
        <dbReference type="Pfam" id="PF20163"/>
    </source>
</evidence>
<feature type="transmembrane region" description="Helical" evidence="2">
    <location>
        <begin position="452"/>
        <end position="470"/>
    </location>
</feature>
<dbReference type="Proteomes" id="UP000224634">
    <property type="component" value="Unassembled WGS sequence"/>
</dbReference>
<feature type="region of interest" description="Disordered" evidence="1">
    <location>
        <begin position="1"/>
        <end position="24"/>
    </location>
</feature>
<dbReference type="EMBL" id="PDNA01000037">
    <property type="protein sequence ID" value="PGH21346.1"/>
    <property type="molecule type" value="Genomic_DNA"/>
</dbReference>
<dbReference type="AlphaFoldDB" id="A0A2B7YIG6"/>
<name>A0A2B7YIG6_POLH7</name>
<keyword evidence="2" id="KW-1133">Transmembrane helix</keyword>
<feature type="domain" description="DUF6536" evidence="3">
    <location>
        <begin position="28"/>
        <end position="180"/>
    </location>
</feature>
<feature type="compositionally biased region" description="Polar residues" evidence="1">
    <location>
        <begin position="675"/>
        <end position="687"/>
    </location>
</feature>
<feature type="region of interest" description="Disordered" evidence="1">
    <location>
        <begin position="668"/>
        <end position="689"/>
    </location>
</feature>
<feature type="transmembrane region" description="Helical" evidence="2">
    <location>
        <begin position="84"/>
        <end position="101"/>
    </location>
</feature>
<evidence type="ECO:0000313" key="4">
    <source>
        <dbReference type="EMBL" id="PGH21346.1"/>
    </source>
</evidence>
<keyword evidence="5" id="KW-1185">Reference proteome</keyword>
<protein>
    <recommendedName>
        <fullName evidence="3">DUF6536 domain-containing protein</fullName>
    </recommendedName>
</protein>
<reference evidence="4" key="1">
    <citation type="submission" date="2017-10" db="EMBL/GenBank/DDBJ databases">
        <title>Comparative genomics in systemic dimorphic fungi from Ajellomycetaceae.</title>
        <authorList>
            <person name="Munoz J.F."/>
            <person name="Mcewen J.G."/>
            <person name="Clay O.K."/>
            <person name="Cuomo C.A."/>
        </authorList>
    </citation>
    <scope>NUCLEOTIDE SEQUENCE [LARGE SCALE GENOMIC DNA]</scope>
    <source>
        <strain evidence="4">UAMH7299</strain>
    </source>
</reference>
<dbReference type="OrthoDB" id="5429634at2759"/>
<feature type="transmembrane region" description="Helical" evidence="2">
    <location>
        <begin position="140"/>
        <end position="157"/>
    </location>
</feature>
<evidence type="ECO:0000313" key="5">
    <source>
        <dbReference type="Proteomes" id="UP000224634"/>
    </source>
</evidence>
<gene>
    <name evidence="4" type="ORF">AJ80_03397</name>
</gene>
<keyword evidence="2" id="KW-0472">Membrane</keyword>
<sequence length="722" mass="79005">MRSENRQNEASELLEKPQSGRRKNTTGWRAGVVSCAITAVVVFTLNLAFTVWAIRTTGLEEGGRGILFTGACSRVRYLNTTAHILLNILSTALLGASNYCMQCLSAPSRREVDLAHANRRWLDIGVPNIRNLRHIQGKRVVLWACLGISSLPLHLFYNSAIFASTAAYQYQIIAANDDFIQDGGFDRIHSFNRLGLDPYLVFHLHEAAIAGRLERLDPSTCIQSYAQDFQTEWGNVILVSNDTGRSAETYPLLKTDYVGVGFTTSSMECPQDPYHWVCNIASSCLYGGDVPCKYKIPELVEHSSNWTVLDHKIGYCLAEKEEEQCTLMFSLPIAITVIVMNLSKAVLMCLTLYTVKDNPLITIGDAVASFLQRPDPATENMCLLSRGDLQTLPHIWPAGPKPWKPVKQSWGRSASGGRWGLFFFTFIAALALTFGFLTFGTSQIAGPRDIKSLWNLGLGTINSLTIIRGWNIPPTGAGGLILNSSIANLAQVILSAVYLVYNALMTSMLMAHEWNSYSRKRKGLRVSSVPHGSQRSTYFLQLPYRFSIPLLTMSGVLHWLISQSIFLVSVDAHNCTKGANGADPSKPVPCVRNRTVDFLSCGYSPIAMIFVIIVAGIMFAFGVGTAMRRLPPGIPLAGSCSAAISAACHSHNDGPEAAVLPLQWGVTHDDANGETPGNDSQHCSFSSKEVWPPEEDALYAGTQFDGLGEKASLPSPGCKRVK</sequence>
<dbReference type="PANTHER" id="PTHR35395">
    <property type="entry name" value="DUF6536 DOMAIN-CONTAINING PROTEIN"/>
    <property type="match status" value="1"/>
</dbReference>
<accession>A0A2B7YIG6</accession>
<organism evidence="4 5">
    <name type="scientific">Polytolypa hystricis (strain UAMH7299)</name>
    <dbReference type="NCBI Taxonomy" id="1447883"/>
    <lineage>
        <taxon>Eukaryota</taxon>
        <taxon>Fungi</taxon>
        <taxon>Dikarya</taxon>
        <taxon>Ascomycota</taxon>
        <taxon>Pezizomycotina</taxon>
        <taxon>Eurotiomycetes</taxon>
        <taxon>Eurotiomycetidae</taxon>
        <taxon>Onygenales</taxon>
        <taxon>Onygenales incertae sedis</taxon>
        <taxon>Polytolypa</taxon>
    </lineage>
</organism>
<feature type="transmembrane region" description="Helical" evidence="2">
    <location>
        <begin position="419"/>
        <end position="440"/>
    </location>
</feature>
<keyword evidence="2" id="KW-0812">Transmembrane</keyword>
<dbReference type="PANTHER" id="PTHR35395:SF1">
    <property type="entry name" value="DUF6536 DOMAIN-CONTAINING PROTEIN"/>
    <property type="match status" value="1"/>
</dbReference>
<proteinExistence type="predicted"/>
<dbReference type="Pfam" id="PF20163">
    <property type="entry name" value="DUF6536"/>
    <property type="match status" value="1"/>
</dbReference>
<evidence type="ECO:0000256" key="1">
    <source>
        <dbReference type="SAM" id="MobiDB-lite"/>
    </source>
</evidence>
<feature type="transmembrane region" description="Helical" evidence="2">
    <location>
        <begin position="602"/>
        <end position="623"/>
    </location>
</feature>
<comment type="caution">
    <text evidence="4">The sequence shown here is derived from an EMBL/GenBank/DDBJ whole genome shotgun (WGS) entry which is preliminary data.</text>
</comment>
<evidence type="ECO:0000256" key="2">
    <source>
        <dbReference type="SAM" id="Phobius"/>
    </source>
</evidence>
<feature type="transmembrane region" description="Helical" evidence="2">
    <location>
        <begin position="30"/>
        <end position="54"/>
    </location>
</feature>
<dbReference type="InterPro" id="IPR046623">
    <property type="entry name" value="DUF6536"/>
</dbReference>
<feature type="transmembrane region" description="Helical" evidence="2">
    <location>
        <begin position="542"/>
        <end position="561"/>
    </location>
</feature>
<dbReference type="STRING" id="1447883.A0A2B7YIG6"/>
<feature type="compositionally biased region" description="Basic and acidic residues" evidence="1">
    <location>
        <begin position="1"/>
        <end position="15"/>
    </location>
</feature>
<feature type="transmembrane region" description="Helical" evidence="2">
    <location>
        <begin position="490"/>
        <end position="511"/>
    </location>
</feature>